<evidence type="ECO:0000313" key="5">
    <source>
        <dbReference type="EMBL" id="KEI70537.1"/>
    </source>
</evidence>
<dbReference type="InterPro" id="IPR020843">
    <property type="entry name" value="ER"/>
</dbReference>
<dbReference type="EMBL" id="JOJP01000001">
    <property type="protein sequence ID" value="KEI70537.1"/>
    <property type="molecule type" value="Genomic_DNA"/>
</dbReference>
<evidence type="ECO:0000256" key="3">
    <source>
        <dbReference type="SAM" id="MobiDB-lite"/>
    </source>
</evidence>
<protein>
    <submittedName>
        <fullName evidence="5">Alcohol dehydrogenase</fullName>
    </submittedName>
</protein>
<proteinExistence type="predicted"/>
<dbReference type="GO" id="GO:0070402">
    <property type="term" value="F:NADPH binding"/>
    <property type="evidence" value="ECO:0007669"/>
    <property type="project" value="TreeGrafter"/>
</dbReference>
<gene>
    <name evidence="5" type="ORF">GV64_07095</name>
</gene>
<dbReference type="SMART" id="SM00829">
    <property type="entry name" value="PKS_ER"/>
    <property type="match status" value="1"/>
</dbReference>
<evidence type="ECO:0000259" key="4">
    <source>
        <dbReference type="SMART" id="SM00829"/>
    </source>
</evidence>
<dbReference type="InterPro" id="IPR013154">
    <property type="entry name" value="ADH-like_N"/>
</dbReference>
<dbReference type="RefSeq" id="WP_020580882.1">
    <property type="nucleotide sequence ID" value="NZ_JOJP01000001.1"/>
</dbReference>
<name>A0A081K8R1_9GAMM</name>
<dbReference type="Gene3D" id="3.90.180.10">
    <property type="entry name" value="Medium-chain alcohol dehydrogenases, catalytic domain"/>
    <property type="match status" value="1"/>
</dbReference>
<dbReference type="PANTHER" id="PTHR48106:SF18">
    <property type="entry name" value="QUINONE OXIDOREDUCTASE PIG3"/>
    <property type="match status" value="1"/>
</dbReference>
<dbReference type="InterPro" id="IPR011032">
    <property type="entry name" value="GroES-like_sf"/>
</dbReference>
<feature type="domain" description="Enoyl reductase (ER)" evidence="4">
    <location>
        <begin position="17"/>
        <end position="346"/>
    </location>
</feature>
<feature type="region of interest" description="Disordered" evidence="3">
    <location>
        <begin position="1"/>
        <end position="23"/>
    </location>
</feature>
<dbReference type="Gene3D" id="3.40.50.720">
    <property type="entry name" value="NAD(P)-binding Rossmann-like Domain"/>
    <property type="match status" value="1"/>
</dbReference>
<evidence type="ECO:0000256" key="1">
    <source>
        <dbReference type="ARBA" id="ARBA00022857"/>
    </source>
</evidence>
<dbReference type="InterPro" id="IPR002364">
    <property type="entry name" value="Quin_OxRdtase/zeta-crystal_CS"/>
</dbReference>
<dbReference type="AlphaFoldDB" id="A0A081K8R1"/>
<sequence>MSQLPEKMSGVVLTGHGGPEQLEYRNDLPMPVPGDREVLIQVYATGVNNTDINIRTGWYSKSGDHEEDAGWTGEAFYFPRIQGADVCGVIVAVGPGVSAARIGERVLIEPCLREKDGKALANPWYFGAECDGGFAEYTTVASRHAYKISSALTAVELASFPCSYSTAENLLTKPNVKTGDTVLVTGASGGVGSAAIQLAKARGARVIAITSPEKSEELLKIGASKTISRSDSVIDALGINSVDVVIDLVGGNQWGELLEVLKPGGRYSVAGAIAGPLVELDLRTLYLKDLSFFGCTVLEPEVFANLVHHIEAGDIKPVVAHTFPLEQIVEAQEVFLQKKHTGKIVLSVAKP</sequence>
<dbReference type="Pfam" id="PF00107">
    <property type="entry name" value="ADH_zinc_N"/>
    <property type="match status" value="1"/>
</dbReference>
<accession>A0A081K8R1</accession>
<dbReference type="PANTHER" id="PTHR48106">
    <property type="entry name" value="QUINONE OXIDOREDUCTASE PIG3-RELATED"/>
    <property type="match status" value="1"/>
</dbReference>
<keyword evidence="1" id="KW-0521">NADP</keyword>
<comment type="caution">
    <text evidence="5">The sequence shown here is derived from an EMBL/GenBank/DDBJ whole genome shotgun (WGS) entry which is preliminary data.</text>
</comment>
<dbReference type="InterPro" id="IPR013149">
    <property type="entry name" value="ADH-like_C"/>
</dbReference>
<dbReference type="Pfam" id="PF08240">
    <property type="entry name" value="ADH_N"/>
    <property type="match status" value="1"/>
</dbReference>
<dbReference type="GO" id="GO:0008270">
    <property type="term" value="F:zinc ion binding"/>
    <property type="evidence" value="ECO:0007669"/>
    <property type="project" value="InterPro"/>
</dbReference>
<reference evidence="5 6" key="1">
    <citation type="submission" date="2014-06" db="EMBL/GenBank/DDBJ databases">
        <title>Whole Genome Sequences of Three Symbiotic Endozoicomonas Bacteria.</title>
        <authorList>
            <person name="Neave M.J."/>
            <person name="Apprill A."/>
            <person name="Voolstra C.R."/>
        </authorList>
    </citation>
    <scope>NUCLEOTIDE SEQUENCE [LARGE SCALE GENOMIC DNA]</scope>
    <source>
        <strain evidence="5 6">DSM 22380</strain>
    </source>
</reference>
<dbReference type="GO" id="GO:0016651">
    <property type="term" value="F:oxidoreductase activity, acting on NAD(P)H"/>
    <property type="evidence" value="ECO:0007669"/>
    <property type="project" value="TreeGrafter"/>
</dbReference>
<organism evidence="5 6">
    <name type="scientific">Endozoicomonas elysicola</name>
    <dbReference type="NCBI Taxonomy" id="305900"/>
    <lineage>
        <taxon>Bacteria</taxon>
        <taxon>Pseudomonadati</taxon>
        <taxon>Pseudomonadota</taxon>
        <taxon>Gammaproteobacteria</taxon>
        <taxon>Oceanospirillales</taxon>
        <taxon>Endozoicomonadaceae</taxon>
        <taxon>Endozoicomonas</taxon>
    </lineage>
</organism>
<dbReference type="PROSITE" id="PS01162">
    <property type="entry name" value="QOR_ZETA_CRYSTAL"/>
    <property type="match status" value="1"/>
</dbReference>
<keyword evidence="2" id="KW-0560">Oxidoreductase</keyword>
<dbReference type="CDD" id="cd08274">
    <property type="entry name" value="MDR9"/>
    <property type="match status" value="1"/>
</dbReference>
<evidence type="ECO:0000256" key="2">
    <source>
        <dbReference type="ARBA" id="ARBA00023002"/>
    </source>
</evidence>
<dbReference type="Proteomes" id="UP000027997">
    <property type="component" value="Unassembled WGS sequence"/>
</dbReference>
<dbReference type="STRING" id="305900.GV64_07095"/>
<dbReference type="eggNOG" id="COG0604">
    <property type="taxonomic scope" value="Bacteria"/>
</dbReference>
<dbReference type="SUPFAM" id="SSF50129">
    <property type="entry name" value="GroES-like"/>
    <property type="match status" value="1"/>
</dbReference>
<keyword evidence="6" id="KW-1185">Reference proteome</keyword>
<dbReference type="InterPro" id="IPR036291">
    <property type="entry name" value="NAD(P)-bd_dom_sf"/>
</dbReference>
<dbReference type="SUPFAM" id="SSF51735">
    <property type="entry name" value="NAD(P)-binding Rossmann-fold domains"/>
    <property type="match status" value="1"/>
</dbReference>
<evidence type="ECO:0000313" key="6">
    <source>
        <dbReference type="Proteomes" id="UP000027997"/>
    </source>
</evidence>